<gene>
    <name evidence="4" type="ORF">LVJ94_05930</name>
</gene>
<organism evidence="4 5">
    <name type="scientific">Pendulispora rubella</name>
    <dbReference type="NCBI Taxonomy" id="2741070"/>
    <lineage>
        <taxon>Bacteria</taxon>
        <taxon>Pseudomonadati</taxon>
        <taxon>Myxococcota</taxon>
        <taxon>Myxococcia</taxon>
        <taxon>Myxococcales</taxon>
        <taxon>Sorangiineae</taxon>
        <taxon>Pendulisporaceae</taxon>
        <taxon>Pendulispora</taxon>
    </lineage>
</organism>
<reference evidence="4" key="1">
    <citation type="submission" date="2021-12" db="EMBL/GenBank/DDBJ databases">
        <title>Discovery of the Pendulisporaceae a myxobacterial family with distinct sporulation behavior and unique specialized metabolism.</title>
        <authorList>
            <person name="Garcia R."/>
            <person name="Popoff A."/>
            <person name="Bader C.D."/>
            <person name="Loehr J."/>
            <person name="Walesch S."/>
            <person name="Walt C."/>
            <person name="Boldt J."/>
            <person name="Bunk B."/>
            <person name="Haeckl F.J.F.P.J."/>
            <person name="Gunesch A.P."/>
            <person name="Birkelbach J."/>
            <person name="Nuebel U."/>
            <person name="Pietschmann T."/>
            <person name="Bach T."/>
            <person name="Mueller R."/>
        </authorList>
    </citation>
    <scope>NUCLEOTIDE SEQUENCE</scope>
    <source>
        <strain evidence="4">MSr11367</strain>
    </source>
</reference>
<dbReference type="InterPro" id="IPR011075">
    <property type="entry name" value="TetR_C"/>
</dbReference>
<accession>A0ABZ2L769</accession>
<name>A0ABZ2L769_9BACT</name>
<keyword evidence="1" id="KW-0805">Transcription regulation</keyword>
<proteinExistence type="predicted"/>
<dbReference type="PANTHER" id="PTHR47506:SF1">
    <property type="entry name" value="HTH-TYPE TRANSCRIPTIONAL REGULATOR YJDC"/>
    <property type="match status" value="1"/>
</dbReference>
<dbReference type="Gene3D" id="1.10.357.10">
    <property type="entry name" value="Tetracycline Repressor, domain 2"/>
    <property type="match status" value="1"/>
</dbReference>
<evidence type="ECO:0000313" key="5">
    <source>
        <dbReference type="Proteomes" id="UP001374803"/>
    </source>
</evidence>
<dbReference type="InterPro" id="IPR009057">
    <property type="entry name" value="Homeodomain-like_sf"/>
</dbReference>
<dbReference type="Gene3D" id="1.10.10.60">
    <property type="entry name" value="Homeodomain-like"/>
    <property type="match status" value="1"/>
</dbReference>
<keyword evidence="2" id="KW-0804">Transcription</keyword>
<dbReference type="SUPFAM" id="SSF46689">
    <property type="entry name" value="Homeodomain-like"/>
    <property type="match status" value="1"/>
</dbReference>
<protein>
    <submittedName>
        <fullName evidence="4">TetR/AcrR family transcriptional regulator</fullName>
    </submittedName>
</protein>
<evidence type="ECO:0000256" key="1">
    <source>
        <dbReference type="ARBA" id="ARBA00023015"/>
    </source>
</evidence>
<dbReference type="EMBL" id="CP089983">
    <property type="protein sequence ID" value="WXB06772.1"/>
    <property type="molecule type" value="Genomic_DNA"/>
</dbReference>
<dbReference type="Pfam" id="PF16925">
    <property type="entry name" value="TetR_C_13"/>
    <property type="match status" value="1"/>
</dbReference>
<sequence>MADLVAALGLASARIYAAFGSKEELFREAIALYQAKEGGFGARALDEEPTAQQAFARTMREAVDLYTRPGKPHGCMVVTAATTCAAENEPIQEWLAQVRRQRTAAIIERLKRAVREGELKRETDVQALGDYLSTVLNGLSVQARDGVPRKRLHALGNLALETLAQNRAR</sequence>
<evidence type="ECO:0000313" key="4">
    <source>
        <dbReference type="EMBL" id="WXB06772.1"/>
    </source>
</evidence>
<evidence type="ECO:0000259" key="3">
    <source>
        <dbReference type="Pfam" id="PF16925"/>
    </source>
</evidence>
<dbReference type="PANTHER" id="PTHR47506">
    <property type="entry name" value="TRANSCRIPTIONAL REGULATORY PROTEIN"/>
    <property type="match status" value="1"/>
</dbReference>
<dbReference type="InterPro" id="IPR036271">
    <property type="entry name" value="Tet_transcr_reg_TetR-rel_C_sf"/>
</dbReference>
<keyword evidence="5" id="KW-1185">Reference proteome</keyword>
<evidence type="ECO:0000256" key="2">
    <source>
        <dbReference type="ARBA" id="ARBA00023163"/>
    </source>
</evidence>
<dbReference type="Proteomes" id="UP001374803">
    <property type="component" value="Chromosome"/>
</dbReference>
<feature type="domain" description="Tetracyclin repressor-like C-terminal" evidence="3">
    <location>
        <begin position="58"/>
        <end position="144"/>
    </location>
</feature>
<dbReference type="SUPFAM" id="SSF48498">
    <property type="entry name" value="Tetracyclin repressor-like, C-terminal domain"/>
    <property type="match status" value="1"/>
</dbReference>